<proteinExistence type="predicted"/>
<sequence>MSDVLTVGQPPNHFEKIDVLWHATEEKNIVPREEVPTVTDGGAVLTKAEPTFMAACESPIEPPHPTTYMTIQNGKFNGTLEAANVEQSTSDGLDKNPSAEKLVNETATEQKAEEKLEFEDKRKESEKAVLPGRRRHMARTDEKPPDMAGPPLASASCGEPANKEAFDKGVEDNPPCADRELSHTACGALAPAAKEVVDPCGETAMEQKVLVRSTTYEDR</sequence>
<protein>
    <submittedName>
        <fullName evidence="2">Uncharacterized protein</fullName>
    </submittedName>
</protein>
<evidence type="ECO:0000313" key="2">
    <source>
        <dbReference type="EMBL" id="CAK0791674.1"/>
    </source>
</evidence>
<evidence type="ECO:0000256" key="1">
    <source>
        <dbReference type="SAM" id="MobiDB-lite"/>
    </source>
</evidence>
<keyword evidence="3" id="KW-1185">Reference proteome</keyword>
<reference evidence="2" key="1">
    <citation type="submission" date="2023-10" db="EMBL/GenBank/DDBJ databases">
        <authorList>
            <person name="Chen Y."/>
            <person name="Shah S."/>
            <person name="Dougan E. K."/>
            <person name="Thang M."/>
            <person name="Chan C."/>
        </authorList>
    </citation>
    <scope>NUCLEOTIDE SEQUENCE [LARGE SCALE GENOMIC DNA]</scope>
</reference>
<feature type="compositionally biased region" description="Basic and acidic residues" evidence="1">
    <location>
        <begin position="108"/>
        <end position="127"/>
    </location>
</feature>
<evidence type="ECO:0000313" key="3">
    <source>
        <dbReference type="Proteomes" id="UP001189429"/>
    </source>
</evidence>
<accession>A0ABN9PGT8</accession>
<gene>
    <name evidence="2" type="ORF">PCOR1329_LOCUS2488</name>
</gene>
<comment type="caution">
    <text evidence="2">The sequence shown here is derived from an EMBL/GenBank/DDBJ whole genome shotgun (WGS) entry which is preliminary data.</text>
</comment>
<name>A0ABN9PGT8_9DINO</name>
<feature type="compositionally biased region" description="Basic and acidic residues" evidence="1">
    <location>
        <begin position="161"/>
        <end position="176"/>
    </location>
</feature>
<organism evidence="2 3">
    <name type="scientific">Prorocentrum cordatum</name>
    <dbReference type="NCBI Taxonomy" id="2364126"/>
    <lineage>
        <taxon>Eukaryota</taxon>
        <taxon>Sar</taxon>
        <taxon>Alveolata</taxon>
        <taxon>Dinophyceae</taxon>
        <taxon>Prorocentrales</taxon>
        <taxon>Prorocentraceae</taxon>
        <taxon>Prorocentrum</taxon>
    </lineage>
</organism>
<dbReference type="Proteomes" id="UP001189429">
    <property type="component" value="Unassembled WGS sequence"/>
</dbReference>
<feature type="non-terminal residue" evidence="2">
    <location>
        <position position="219"/>
    </location>
</feature>
<dbReference type="EMBL" id="CAUYUJ010000627">
    <property type="protein sequence ID" value="CAK0791674.1"/>
    <property type="molecule type" value="Genomic_DNA"/>
</dbReference>
<feature type="region of interest" description="Disordered" evidence="1">
    <location>
        <begin position="85"/>
        <end position="176"/>
    </location>
</feature>